<evidence type="ECO:0000313" key="2">
    <source>
        <dbReference type="EMBL" id="PSU24712.1"/>
    </source>
</evidence>
<feature type="domain" description="Peptidase S24/S26A/S26B/S26C" evidence="1">
    <location>
        <begin position="95"/>
        <end position="216"/>
    </location>
</feature>
<dbReference type="SUPFAM" id="SSF51306">
    <property type="entry name" value="LexA/Signal peptidase"/>
    <property type="match status" value="1"/>
</dbReference>
<comment type="caution">
    <text evidence="3">The sequence shown here is derived from an EMBL/GenBank/DDBJ whole genome shotgun (WGS) entry which is preliminary data.</text>
</comment>
<organism evidence="3 5">
    <name type="scientific">Photobacterium phosphoreum</name>
    <dbReference type="NCBI Taxonomy" id="659"/>
    <lineage>
        <taxon>Bacteria</taxon>
        <taxon>Pseudomonadati</taxon>
        <taxon>Pseudomonadota</taxon>
        <taxon>Gammaproteobacteria</taxon>
        <taxon>Vibrionales</taxon>
        <taxon>Vibrionaceae</taxon>
        <taxon>Photobacterium</taxon>
    </lineage>
</organism>
<dbReference type="Gene3D" id="2.10.109.10">
    <property type="entry name" value="Umud Fragment, subunit A"/>
    <property type="match status" value="1"/>
</dbReference>
<evidence type="ECO:0000313" key="5">
    <source>
        <dbReference type="Proteomes" id="UP000241618"/>
    </source>
</evidence>
<evidence type="ECO:0000259" key="1">
    <source>
        <dbReference type="Pfam" id="PF00717"/>
    </source>
</evidence>
<dbReference type="AlphaFoldDB" id="A0A2T3JPW9"/>
<dbReference type="InterPro" id="IPR036286">
    <property type="entry name" value="LexA/Signal_pep-like_sf"/>
</dbReference>
<dbReference type="SUPFAM" id="SSF47413">
    <property type="entry name" value="lambda repressor-like DNA-binding domains"/>
    <property type="match status" value="1"/>
</dbReference>
<dbReference type="InterPro" id="IPR050077">
    <property type="entry name" value="LexA_repressor"/>
</dbReference>
<dbReference type="RefSeq" id="WP_107191639.1">
    <property type="nucleotide sequence ID" value="NZ_PYMN01000038.1"/>
</dbReference>
<dbReference type="InterPro" id="IPR010982">
    <property type="entry name" value="Lambda_DNA-bd_dom_sf"/>
</dbReference>
<dbReference type="PANTHER" id="PTHR33516">
    <property type="entry name" value="LEXA REPRESSOR"/>
    <property type="match status" value="1"/>
</dbReference>
<evidence type="ECO:0000313" key="4">
    <source>
        <dbReference type="Proteomes" id="UP000241405"/>
    </source>
</evidence>
<dbReference type="Pfam" id="PF00717">
    <property type="entry name" value="Peptidase_S24"/>
    <property type="match status" value="1"/>
</dbReference>
<protein>
    <submittedName>
        <fullName evidence="3">Phage repressor protein</fullName>
    </submittedName>
</protein>
<reference evidence="4 5" key="1">
    <citation type="submission" date="2018-03" db="EMBL/GenBank/DDBJ databases">
        <title>Whole genome sequencing of Histamine producing bacteria.</title>
        <authorList>
            <person name="Butler K."/>
        </authorList>
    </citation>
    <scope>NUCLEOTIDE SEQUENCE [LARGE SCALE GENOMIC DNA]</scope>
    <source>
        <strain evidence="3 5">FS-6.1</strain>
        <strain evidence="2 4">FS-6.2</strain>
    </source>
</reference>
<dbReference type="CDD" id="cd00093">
    <property type="entry name" value="HTH_XRE"/>
    <property type="match status" value="1"/>
</dbReference>
<keyword evidence="4" id="KW-1185">Reference proteome</keyword>
<dbReference type="EMBL" id="PYMP01000012">
    <property type="protein sequence ID" value="PSU51114.1"/>
    <property type="molecule type" value="Genomic_DNA"/>
</dbReference>
<sequence>MELGDRFKYRREVLGLTQEEVAKEVSRLLTSDKFNRVTVSNIELGNQQSMKDRVLLAVIQILKCNAEWLVNGKGSIEKIADSNVELVPIQGLMCPVISWEQAGNFTSIEHLSEPDEYSFYPSPVKSGPNTYILTVRGDSMSPKFEEGDLIYVDPNQIEAISGKYIIAAISEYQEVTFKQLQILDNQKLLKAINPDYPPELKYLKINNNCQIIGTVVAHVKPL</sequence>
<gene>
    <name evidence="3" type="ORF">C9J18_13035</name>
    <name evidence="2" type="ORF">CTM96_12295</name>
</gene>
<accession>A0A2T3JPW9</accession>
<dbReference type="GO" id="GO:0003677">
    <property type="term" value="F:DNA binding"/>
    <property type="evidence" value="ECO:0007669"/>
    <property type="project" value="InterPro"/>
</dbReference>
<dbReference type="CDD" id="cd06529">
    <property type="entry name" value="S24_LexA-like"/>
    <property type="match status" value="1"/>
</dbReference>
<dbReference type="Gene3D" id="1.10.260.40">
    <property type="entry name" value="lambda repressor-like DNA-binding domains"/>
    <property type="match status" value="1"/>
</dbReference>
<dbReference type="InterPro" id="IPR039418">
    <property type="entry name" value="LexA-like"/>
</dbReference>
<dbReference type="Proteomes" id="UP000241405">
    <property type="component" value="Unassembled WGS sequence"/>
</dbReference>
<proteinExistence type="predicted"/>
<dbReference type="InterPro" id="IPR015927">
    <property type="entry name" value="Peptidase_S24_S26A/B/C"/>
</dbReference>
<dbReference type="Proteomes" id="UP000241618">
    <property type="component" value="Unassembled WGS sequence"/>
</dbReference>
<dbReference type="EMBL" id="PYMO01000011">
    <property type="protein sequence ID" value="PSU24712.1"/>
    <property type="molecule type" value="Genomic_DNA"/>
</dbReference>
<evidence type="ECO:0000313" key="3">
    <source>
        <dbReference type="EMBL" id="PSU51114.1"/>
    </source>
</evidence>
<dbReference type="PANTHER" id="PTHR33516:SF2">
    <property type="entry name" value="LEXA REPRESSOR-RELATED"/>
    <property type="match status" value="1"/>
</dbReference>
<dbReference type="InterPro" id="IPR001387">
    <property type="entry name" value="Cro/C1-type_HTH"/>
</dbReference>
<name>A0A2T3JPW9_PHOPO</name>